<reference evidence="1 2" key="1">
    <citation type="submission" date="2019-09" db="EMBL/GenBank/DDBJ databases">
        <title>Non-baumannii Acinetobacter spp. carrying blaNDM-1 isolated in China.</title>
        <authorList>
            <person name="Cui C."/>
            <person name="Chen C."/>
            <person name="Sun J."/>
            <person name="Liu Y."/>
        </authorList>
    </citation>
    <scope>NUCLEOTIDE SEQUENCE [LARGE SCALE GENOMIC DNA]</scope>
    <source>
        <strain evidence="1 2">B18</strain>
        <plasmid evidence="2">pb18-1</plasmid>
    </source>
</reference>
<evidence type="ECO:0000313" key="1">
    <source>
        <dbReference type="EMBL" id="QIC71771.1"/>
    </source>
</evidence>
<organism evidence="1 2">
    <name type="scientific">Acinetobacter indicus</name>
    <dbReference type="NCBI Taxonomy" id="756892"/>
    <lineage>
        <taxon>Bacteria</taxon>
        <taxon>Pseudomonadati</taxon>
        <taxon>Pseudomonadota</taxon>
        <taxon>Gammaproteobacteria</taxon>
        <taxon>Moraxellales</taxon>
        <taxon>Moraxellaceae</taxon>
        <taxon>Acinetobacter</taxon>
    </lineage>
</organism>
<gene>
    <name evidence="1" type="ORF">FSC09_15375</name>
</gene>
<sequence>MTNKTYEGFFEAHPYCNALRTVEIEETTVFTDHSKYALAVQVVRNHFHQYPKLSFSELFEHFANGIGQLSLLGEVIPFAYLTKPNKAYHGPDKFEPFNVLNKNVDKDYQPNTLTGSLFFLCTPDAEYPTEYFCIELVSVGDKSGETFYIDMKNGVARIRLHIGHNLPIRWAQTSTRFEGATAKHAVFNALLYQFQHIFQNSRSIEEIAKWIEDFKHIADHTGAEIGLNFYQELRHTLKNPLYGNLDSTIRNEHIVELFGSRFNFISSLVRPFPRAKEHTKNILLANFGIDYAHPELGFKHQFCPELNFSYNLTQFHQAEFSLNHCFSYALNQLENARKTSPECDIELWAIIYGESGTYAVRSSEFHILGMTIKSAIDELLLNKKDNIIVQSFIAQLPEFECKKINSSFDEYSQKFVEYFAAIECDLRVDYIAKGQVFFVSEIAKSQCNIELATKYAEQWGEMDLAF</sequence>
<proteinExistence type="predicted"/>
<keyword evidence="1" id="KW-0614">Plasmid</keyword>
<name>A0A6C0Y698_9GAMM</name>
<dbReference type="Proteomes" id="UP000503440">
    <property type="component" value="Plasmid pB18-1"/>
</dbReference>
<geneLocation type="plasmid" evidence="2">
    <name>pb18-1</name>
</geneLocation>
<protein>
    <submittedName>
        <fullName evidence="1">Uncharacterized protein</fullName>
    </submittedName>
</protein>
<dbReference type="RefSeq" id="WP_163146431.1">
    <property type="nucleotide sequence ID" value="NZ_CP044456.1"/>
</dbReference>
<evidence type="ECO:0000313" key="2">
    <source>
        <dbReference type="Proteomes" id="UP000503440"/>
    </source>
</evidence>
<dbReference type="EMBL" id="CP044456">
    <property type="protein sequence ID" value="QIC71771.1"/>
    <property type="molecule type" value="Genomic_DNA"/>
</dbReference>
<dbReference type="AlphaFoldDB" id="A0A6C0Y698"/>
<accession>A0A6C0Y698</accession>